<keyword evidence="3" id="KW-1185">Reference proteome</keyword>
<dbReference type="AlphaFoldDB" id="A0A4Y2FUA3"/>
<organism evidence="2 3">
    <name type="scientific">Araneus ventricosus</name>
    <name type="common">Orbweaver spider</name>
    <name type="synonym">Epeira ventricosa</name>
    <dbReference type="NCBI Taxonomy" id="182803"/>
    <lineage>
        <taxon>Eukaryota</taxon>
        <taxon>Metazoa</taxon>
        <taxon>Ecdysozoa</taxon>
        <taxon>Arthropoda</taxon>
        <taxon>Chelicerata</taxon>
        <taxon>Arachnida</taxon>
        <taxon>Araneae</taxon>
        <taxon>Araneomorphae</taxon>
        <taxon>Entelegynae</taxon>
        <taxon>Araneoidea</taxon>
        <taxon>Araneidae</taxon>
        <taxon>Araneus</taxon>
    </lineage>
</organism>
<dbReference type="Proteomes" id="UP000499080">
    <property type="component" value="Unassembled WGS sequence"/>
</dbReference>
<evidence type="ECO:0000313" key="2">
    <source>
        <dbReference type="EMBL" id="GBM44156.1"/>
    </source>
</evidence>
<reference evidence="2 3" key="1">
    <citation type="journal article" date="2019" name="Sci. Rep.">
        <title>Orb-weaving spider Araneus ventricosus genome elucidates the spidroin gene catalogue.</title>
        <authorList>
            <person name="Kono N."/>
            <person name="Nakamura H."/>
            <person name="Ohtoshi R."/>
            <person name="Moran D.A.P."/>
            <person name="Shinohara A."/>
            <person name="Yoshida Y."/>
            <person name="Fujiwara M."/>
            <person name="Mori M."/>
            <person name="Tomita M."/>
            <person name="Arakawa K."/>
        </authorList>
    </citation>
    <scope>NUCLEOTIDE SEQUENCE [LARGE SCALE GENOMIC DNA]</scope>
</reference>
<feature type="region of interest" description="Disordered" evidence="1">
    <location>
        <begin position="88"/>
        <end position="108"/>
    </location>
</feature>
<accession>A0A4Y2FUA3</accession>
<evidence type="ECO:0000256" key="1">
    <source>
        <dbReference type="SAM" id="MobiDB-lite"/>
    </source>
</evidence>
<protein>
    <submittedName>
        <fullName evidence="2">Uncharacterized protein</fullName>
    </submittedName>
</protein>
<gene>
    <name evidence="2" type="ORF">AVEN_257103_1</name>
</gene>
<dbReference type="EMBL" id="BGPR01001057">
    <property type="protein sequence ID" value="GBM44156.1"/>
    <property type="molecule type" value="Genomic_DNA"/>
</dbReference>
<proteinExistence type="predicted"/>
<evidence type="ECO:0000313" key="3">
    <source>
        <dbReference type="Proteomes" id="UP000499080"/>
    </source>
</evidence>
<comment type="caution">
    <text evidence="2">The sequence shown here is derived from an EMBL/GenBank/DDBJ whole genome shotgun (WGS) entry which is preliminary data.</text>
</comment>
<sequence length="108" mass="12899">MADIFSEKPLSFAQTLHHPRRKDYFLHLPDVTVFTFRLHKQILKLCKLLQDTPRAWTHEILRDNFVLTAIQSNKLAPFHPQSRFLKARRQTYKPHSTRTTQYGREGRN</sequence>
<name>A0A4Y2FUA3_ARAVE</name>